<dbReference type="RefSeq" id="WP_307240799.1">
    <property type="nucleotide sequence ID" value="NZ_JAUSUZ010000001.1"/>
</dbReference>
<dbReference type="GO" id="GO:0005886">
    <property type="term" value="C:plasma membrane"/>
    <property type="evidence" value="ECO:0007669"/>
    <property type="project" value="UniProtKB-SubCell"/>
</dbReference>
<keyword evidence="1" id="KW-0472">Membrane</keyword>
<protein>
    <submittedName>
        <fullName evidence="2">ABC-2 type transport system permease protein</fullName>
    </submittedName>
</protein>
<feature type="transmembrane region" description="Helical" evidence="1">
    <location>
        <begin position="122"/>
        <end position="147"/>
    </location>
</feature>
<gene>
    <name evidence="2" type="ORF">J2S42_003699</name>
</gene>
<keyword evidence="1" id="KW-1133">Transmembrane helix</keyword>
<evidence type="ECO:0000313" key="3">
    <source>
        <dbReference type="Proteomes" id="UP001240236"/>
    </source>
</evidence>
<evidence type="ECO:0000256" key="1">
    <source>
        <dbReference type="SAM" id="Phobius"/>
    </source>
</evidence>
<sequence>MSVIHDIGYRRYQGPRLGRGAVFAALYVHGMRAAFGLGRTFKAKIFPWSVAGIMLVVGVVAAAVKSQTGMELLTYETFPDQMSMLLILFCAVVAPELVSRDLRSGVLPLYFSRPLSRADYPLAKLGAMISSAFAVLAVPMLIMFLTAAFSGDGMGAVWDETVAFAPGLAYALLFALVYSSIALLVSSFVSRRAVAAGATVAVFLVTAPVVGVLAFSTTQTGQQLSQLASPSTLVGGVGQWFFGRPEGMPEEFGIGSFGPLYGAVTLALLALCVSLLLVRYRKVAS</sequence>
<dbReference type="Pfam" id="PF12679">
    <property type="entry name" value="ABC2_membrane_2"/>
    <property type="match status" value="1"/>
</dbReference>
<feature type="transmembrane region" description="Helical" evidence="1">
    <location>
        <begin position="45"/>
        <end position="64"/>
    </location>
</feature>
<name>A0AAE3W214_9ACTN</name>
<keyword evidence="1" id="KW-0812">Transmembrane</keyword>
<reference evidence="2 3" key="1">
    <citation type="submission" date="2023-07" db="EMBL/GenBank/DDBJ databases">
        <title>Sequencing the genomes of 1000 actinobacteria strains.</title>
        <authorList>
            <person name="Klenk H.-P."/>
        </authorList>
    </citation>
    <scope>NUCLEOTIDE SEQUENCE [LARGE SCALE GENOMIC DNA]</scope>
    <source>
        <strain evidence="2 3">DSM 44709</strain>
    </source>
</reference>
<feature type="transmembrane region" description="Helical" evidence="1">
    <location>
        <begin position="258"/>
        <end position="278"/>
    </location>
</feature>
<feature type="transmembrane region" description="Helical" evidence="1">
    <location>
        <begin position="193"/>
        <end position="215"/>
    </location>
</feature>
<proteinExistence type="predicted"/>
<feature type="transmembrane region" description="Helical" evidence="1">
    <location>
        <begin position="167"/>
        <end position="186"/>
    </location>
</feature>
<dbReference type="EMBL" id="JAUSUZ010000001">
    <property type="protein sequence ID" value="MDQ0367030.1"/>
    <property type="molecule type" value="Genomic_DNA"/>
</dbReference>
<evidence type="ECO:0000313" key="2">
    <source>
        <dbReference type="EMBL" id="MDQ0367030.1"/>
    </source>
</evidence>
<feature type="transmembrane region" description="Helical" evidence="1">
    <location>
        <begin position="20"/>
        <end position="38"/>
    </location>
</feature>
<comment type="caution">
    <text evidence="2">The sequence shown here is derived from an EMBL/GenBank/DDBJ whole genome shotgun (WGS) entry which is preliminary data.</text>
</comment>
<dbReference type="GO" id="GO:0140359">
    <property type="term" value="F:ABC-type transporter activity"/>
    <property type="evidence" value="ECO:0007669"/>
    <property type="project" value="InterPro"/>
</dbReference>
<dbReference type="AlphaFoldDB" id="A0AAE3W214"/>
<accession>A0AAE3W214</accession>
<keyword evidence="3" id="KW-1185">Reference proteome</keyword>
<dbReference type="Proteomes" id="UP001240236">
    <property type="component" value="Unassembled WGS sequence"/>
</dbReference>
<organism evidence="2 3">
    <name type="scientific">Catenuloplanes indicus</name>
    <dbReference type="NCBI Taxonomy" id="137267"/>
    <lineage>
        <taxon>Bacteria</taxon>
        <taxon>Bacillati</taxon>
        <taxon>Actinomycetota</taxon>
        <taxon>Actinomycetes</taxon>
        <taxon>Micromonosporales</taxon>
        <taxon>Micromonosporaceae</taxon>
        <taxon>Catenuloplanes</taxon>
    </lineage>
</organism>